<keyword evidence="7" id="KW-1185">Reference proteome</keyword>
<evidence type="ECO:0000313" key="6">
    <source>
        <dbReference type="EMBL" id="MBM6921635.1"/>
    </source>
</evidence>
<evidence type="ECO:0000256" key="2">
    <source>
        <dbReference type="ARBA" id="ARBA00023015"/>
    </source>
</evidence>
<dbReference type="FunFam" id="1.10.10.10:FF:000001">
    <property type="entry name" value="LysR family transcriptional regulator"/>
    <property type="match status" value="1"/>
</dbReference>
<organism evidence="6 7">
    <name type="scientific">Merdimmobilis hominis</name>
    <dbReference type="NCBI Taxonomy" id="2897707"/>
    <lineage>
        <taxon>Bacteria</taxon>
        <taxon>Bacillati</taxon>
        <taxon>Bacillota</taxon>
        <taxon>Clostridia</taxon>
        <taxon>Eubacteriales</taxon>
        <taxon>Oscillospiraceae</taxon>
        <taxon>Merdimmobilis</taxon>
    </lineage>
</organism>
<dbReference type="PANTHER" id="PTHR30126:SF94">
    <property type="entry name" value="LYSR FAMILY TRANSCRIPTIONAL REGULATOR"/>
    <property type="match status" value="1"/>
</dbReference>
<dbReference type="InterPro" id="IPR036388">
    <property type="entry name" value="WH-like_DNA-bd_sf"/>
</dbReference>
<keyword evidence="4" id="KW-0804">Transcription</keyword>
<dbReference type="GO" id="GO:0003700">
    <property type="term" value="F:DNA-binding transcription factor activity"/>
    <property type="evidence" value="ECO:0007669"/>
    <property type="project" value="InterPro"/>
</dbReference>
<dbReference type="AlphaFoldDB" id="A0A938X819"/>
<dbReference type="CDD" id="cd08420">
    <property type="entry name" value="PBP2_CysL_like"/>
    <property type="match status" value="1"/>
</dbReference>
<dbReference type="InterPro" id="IPR036390">
    <property type="entry name" value="WH_DNA-bd_sf"/>
</dbReference>
<dbReference type="Pfam" id="PF00126">
    <property type="entry name" value="HTH_1"/>
    <property type="match status" value="1"/>
</dbReference>
<dbReference type="Pfam" id="PF03466">
    <property type="entry name" value="LysR_substrate"/>
    <property type="match status" value="1"/>
</dbReference>
<gene>
    <name evidence="6" type="ORF">H6A12_10785</name>
</gene>
<dbReference type="InterPro" id="IPR005119">
    <property type="entry name" value="LysR_subst-bd"/>
</dbReference>
<accession>A0A938X819</accession>
<evidence type="ECO:0000256" key="3">
    <source>
        <dbReference type="ARBA" id="ARBA00023125"/>
    </source>
</evidence>
<dbReference type="RefSeq" id="WP_204447767.1">
    <property type="nucleotide sequence ID" value="NZ_JACJKY010000021.1"/>
</dbReference>
<dbReference type="GO" id="GO:0000976">
    <property type="term" value="F:transcription cis-regulatory region binding"/>
    <property type="evidence" value="ECO:0007669"/>
    <property type="project" value="TreeGrafter"/>
</dbReference>
<keyword evidence="3" id="KW-0238">DNA-binding</keyword>
<name>A0A938X819_9FIRM</name>
<comment type="caution">
    <text evidence="6">The sequence shown here is derived from an EMBL/GenBank/DDBJ whole genome shotgun (WGS) entry which is preliminary data.</text>
</comment>
<dbReference type="SUPFAM" id="SSF46785">
    <property type="entry name" value="Winged helix' DNA-binding domain"/>
    <property type="match status" value="1"/>
</dbReference>
<evidence type="ECO:0000259" key="5">
    <source>
        <dbReference type="PROSITE" id="PS50931"/>
    </source>
</evidence>
<feature type="domain" description="HTH lysR-type" evidence="5">
    <location>
        <begin position="1"/>
        <end position="58"/>
    </location>
</feature>
<dbReference type="PANTHER" id="PTHR30126">
    <property type="entry name" value="HTH-TYPE TRANSCRIPTIONAL REGULATOR"/>
    <property type="match status" value="1"/>
</dbReference>
<dbReference type="SUPFAM" id="SSF53850">
    <property type="entry name" value="Periplasmic binding protein-like II"/>
    <property type="match status" value="1"/>
</dbReference>
<dbReference type="Gene3D" id="3.40.190.290">
    <property type="match status" value="1"/>
</dbReference>
<dbReference type="Gene3D" id="1.10.10.10">
    <property type="entry name" value="Winged helix-like DNA-binding domain superfamily/Winged helix DNA-binding domain"/>
    <property type="match status" value="1"/>
</dbReference>
<evidence type="ECO:0000256" key="1">
    <source>
        <dbReference type="ARBA" id="ARBA00009437"/>
    </source>
</evidence>
<reference evidence="6" key="1">
    <citation type="submission" date="2020-08" db="EMBL/GenBank/DDBJ databases">
        <authorList>
            <person name="Cejkova D."/>
            <person name="Kubasova T."/>
            <person name="Jahodarova E."/>
            <person name="Rychlik I."/>
        </authorList>
    </citation>
    <scope>NUCLEOTIDE SEQUENCE</scope>
    <source>
        <strain evidence="6">An559</strain>
    </source>
</reference>
<keyword evidence="2" id="KW-0805">Transcription regulation</keyword>
<dbReference type="PRINTS" id="PR00039">
    <property type="entry name" value="HTHLYSR"/>
</dbReference>
<protein>
    <submittedName>
        <fullName evidence="6">LysR family transcriptional regulator</fullName>
    </submittedName>
</protein>
<evidence type="ECO:0000256" key="4">
    <source>
        <dbReference type="ARBA" id="ARBA00023163"/>
    </source>
</evidence>
<reference evidence="6" key="2">
    <citation type="journal article" date="2021" name="Sci. Rep.">
        <title>The distribution of antibiotic resistance genes in chicken gut microbiota commensals.</title>
        <authorList>
            <person name="Juricova H."/>
            <person name="Matiasovicova J."/>
            <person name="Kubasova T."/>
            <person name="Cejkova D."/>
            <person name="Rychlik I."/>
        </authorList>
    </citation>
    <scope>NUCLEOTIDE SEQUENCE</scope>
    <source>
        <strain evidence="6">An559</strain>
    </source>
</reference>
<dbReference type="PROSITE" id="PS50931">
    <property type="entry name" value="HTH_LYSR"/>
    <property type="match status" value="1"/>
</dbReference>
<dbReference type="Proteomes" id="UP000774750">
    <property type="component" value="Unassembled WGS sequence"/>
</dbReference>
<evidence type="ECO:0000313" key="7">
    <source>
        <dbReference type="Proteomes" id="UP000774750"/>
    </source>
</evidence>
<proteinExistence type="inferred from homology"/>
<sequence length="298" mass="33363">MTLRHLRIFFAVCEEHSMTKAAARLYLAQPSVSLAIREMEEHYGVKLFDRVSRRLDLTEAGKQCYAYTTHILTLVDEMEQGIRRFDSHRLHIGCSLTIGTCLLPAIVSQFKEQHPQTEISAQIENSERILSMVSDNALDFALVEAIPNDPQLRKEQFLTDTLIPVCAPFHPLSREANVTAEQFASFPVIMREKGSGTRELFDSVMLMHNLVVNPLWVSTNTQAILSAVSAGIGVSVLPRLLAEDAIAKGEIVEISTRDLSFSRAFYLVYHKNRYLSSTAEAFLSLCRNACTVALCAQN</sequence>
<comment type="similarity">
    <text evidence="1">Belongs to the LysR transcriptional regulatory family.</text>
</comment>
<dbReference type="InterPro" id="IPR000847">
    <property type="entry name" value="LysR_HTH_N"/>
</dbReference>
<dbReference type="EMBL" id="JACJKY010000021">
    <property type="protein sequence ID" value="MBM6921635.1"/>
    <property type="molecule type" value="Genomic_DNA"/>
</dbReference>